<dbReference type="InterPro" id="IPR011006">
    <property type="entry name" value="CheY-like_superfamily"/>
</dbReference>
<dbReference type="SMART" id="SM00448">
    <property type="entry name" value="REC"/>
    <property type="match status" value="1"/>
</dbReference>
<dbReference type="AlphaFoldDB" id="A0A1I5V165"/>
<dbReference type="PROSITE" id="PS50110">
    <property type="entry name" value="RESPONSE_REGULATORY"/>
    <property type="match status" value="1"/>
</dbReference>
<dbReference type="Pfam" id="PF04397">
    <property type="entry name" value="LytTR"/>
    <property type="match status" value="1"/>
</dbReference>
<feature type="domain" description="Response regulatory" evidence="2">
    <location>
        <begin position="6"/>
        <end position="119"/>
    </location>
</feature>
<evidence type="ECO:0000256" key="1">
    <source>
        <dbReference type="PROSITE-ProRule" id="PRU00169"/>
    </source>
</evidence>
<dbReference type="PROSITE" id="PS50930">
    <property type="entry name" value="HTH_LYTTR"/>
    <property type="match status" value="1"/>
</dbReference>
<accession>A0A1I5V165</accession>
<keyword evidence="1" id="KW-0597">Phosphoprotein</keyword>
<dbReference type="PANTHER" id="PTHR37299">
    <property type="entry name" value="TRANSCRIPTIONAL REGULATOR-RELATED"/>
    <property type="match status" value="1"/>
</dbReference>
<dbReference type="InterPro" id="IPR046947">
    <property type="entry name" value="LytR-like"/>
</dbReference>
<evidence type="ECO:0000313" key="5">
    <source>
        <dbReference type="Proteomes" id="UP000199306"/>
    </source>
</evidence>
<feature type="domain" description="HTH LytTR-type" evidence="3">
    <location>
        <begin position="155"/>
        <end position="258"/>
    </location>
</feature>
<protein>
    <submittedName>
        <fullName evidence="4">Two component transcriptional regulator, LytTR family</fullName>
    </submittedName>
</protein>
<dbReference type="OrthoDB" id="1646880at2"/>
<dbReference type="Proteomes" id="UP000199306">
    <property type="component" value="Unassembled WGS sequence"/>
</dbReference>
<gene>
    <name evidence="4" type="ORF">SAMN04515674_108149</name>
</gene>
<dbReference type="GO" id="GO:0000156">
    <property type="term" value="F:phosphorelay response regulator activity"/>
    <property type="evidence" value="ECO:0007669"/>
    <property type="project" value="InterPro"/>
</dbReference>
<dbReference type="SUPFAM" id="SSF52172">
    <property type="entry name" value="CheY-like"/>
    <property type="match status" value="1"/>
</dbReference>
<dbReference type="Pfam" id="PF00072">
    <property type="entry name" value="Response_reg"/>
    <property type="match status" value="1"/>
</dbReference>
<sequence>MKNKLKVIIADDEPEARHSIEVLLSKQDDIEIIRTVNNGPEALEVILNQKPDLVFLDIQMPGMDGFEVLEKLQHTFMPTFIFVTAFDRYAVRAFEKSAVDYLLKPYDDERFYQSLDKARNLIALNKTRQQIERIEDLLQSIQAPQTPETVYQERLPVKNHGKITFLPVNTIVYLEAEGNFVKIFTESGMKISGYTFKQLEQLLNPVKFVRIHKSFMVNIDQIESLEPYFHGDYSVSMKTGAQLKMSRNFKDSLKTLFT</sequence>
<evidence type="ECO:0000259" key="2">
    <source>
        <dbReference type="PROSITE" id="PS50110"/>
    </source>
</evidence>
<proteinExistence type="predicted"/>
<dbReference type="STRING" id="1079859.SAMN04515674_108149"/>
<evidence type="ECO:0000259" key="3">
    <source>
        <dbReference type="PROSITE" id="PS50930"/>
    </source>
</evidence>
<dbReference type="InterPro" id="IPR001789">
    <property type="entry name" value="Sig_transdc_resp-reg_receiver"/>
</dbReference>
<dbReference type="Gene3D" id="3.40.50.2300">
    <property type="match status" value="1"/>
</dbReference>
<dbReference type="InterPro" id="IPR007492">
    <property type="entry name" value="LytTR_DNA-bd_dom"/>
</dbReference>
<evidence type="ECO:0000313" key="4">
    <source>
        <dbReference type="EMBL" id="SFQ01208.1"/>
    </source>
</evidence>
<dbReference type="GO" id="GO:0003677">
    <property type="term" value="F:DNA binding"/>
    <property type="evidence" value="ECO:0007669"/>
    <property type="project" value="InterPro"/>
</dbReference>
<organism evidence="4 5">
    <name type="scientific">Pseudarcicella hirudinis</name>
    <dbReference type="NCBI Taxonomy" id="1079859"/>
    <lineage>
        <taxon>Bacteria</taxon>
        <taxon>Pseudomonadati</taxon>
        <taxon>Bacteroidota</taxon>
        <taxon>Cytophagia</taxon>
        <taxon>Cytophagales</taxon>
        <taxon>Flectobacillaceae</taxon>
        <taxon>Pseudarcicella</taxon>
    </lineage>
</organism>
<keyword evidence="5" id="KW-1185">Reference proteome</keyword>
<feature type="modified residue" description="4-aspartylphosphate" evidence="1">
    <location>
        <position position="57"/>
    </location>
</feature>
<reference evidence="4 5" key="1">
    <citation type="submission" date="2016-10" db="EMBL/GenBank/DDBJ databases">
        <authorList>
            <person name="de Groot N.N."/>
        </authorList>
    </citation>
    <scope>NUCLEOTIDE SEQUENCE [LARGE SCALE GENOMIC DNA]</scope>
    <source>
        <strain evidence="5">E92,LMG 26720,CCM 7988</strain>
    </source>
</reference>
<dbReference type="Gene3D" id="2.40.50.1020">
    <property type="entry name" value="LytTr DNA-binding domain"/>
    <property type="match status" value="1"/>
</dbReference>
<dbReference type="SMART" id="SM00850">
    <property type="entry name" value="LytTR"/>
    <property type="match status" value="1"/>
</dbReference>
<dbReference type="EMBL" id="FOXH01000008">
    <property type="protein sequence ID" value="SFQ01208.1"/>
    <property type="molecule type" value="Genomic_DNA"/>
</dbReference>
<dbReference type="PANTHER" id="PTHR37299:SF1">
    <property type="entry name" value="STAGE 0 SPORULATION PROTEIN A HOMOLOG"/>
    <property type="match status" value="1"/>
</dbReference>
<name>A0A1I5V165_9BACT</name>
<dbReference type="RefSeq" id="WP_092017989.1">
    <property type="nucleotide sequence ID" value="NZ_FOXH01000008.1"/>
</dbReference>